<keyword evidence="4 11" id="KW-0808">Transferase</keyword>
<dbReference type="InterPro" id="IPR001048">
    <property type="entry name" value="Asp/Glu/Uridylate_kinase"/>
</dbReference>
<comment type="function">
    <text evidence="1">Catalyzes the phosphorylation of the beta-carboxyl group of aspartic acid with ATP to yield 4-phospho-L-aspartate, which is involved in the branched biosynthetic pathway leading to the biosynthesis of amino acids threonine, isoleucine and methionine.</text>
</comment>
<organism evidence="15 16">
    <name type="scientific">Pediococcus argentinicus</name>
    <dbReference type="NCBI Taxonomy" id="480391"/>
    <lineage>
        <taxon>Bacteria</taxon>
        <taxon>Bacillati</taxon>
        <taxon>Bacillota</taxon>
        <taxon>Bacilli</taxon>
        <taxon>Lactobacillales</taxon>
        <taxon>Lactobacillaceae</taxon>
        <taxon>Pediococcus</taxon>
    </lineage>
</organism>
<dbReference type="GO" id="GO:0009089">
    <property type="term" value="P:lysine biosynthetic process via diaminopimelate"/>
    <property type="evidence" value="ECO:0007669"/>
    <property type="project" value="UniProtKB-UniPathway"/>
</dbReference>
<dbReference type="PIRSF" id="PIRSF000726">
    <property type="entry name" value="Asp_kin"/>
    <property type="match status" value="1"/>
</dbReference>
<dbReference type="InterPro" id="IPR045865">
    <property type="entry name" value="ACT-like_dom_sf"/>
</dbReference>
<evidence type="ECO:0000256" key="7">
    <source>
        <dbReference type="ARBA" id="ARBA00022840"/>
    </source>
</evidence>
<feature type="binding site" evidence="10">
    <location>
        <begin position="219"/>
        <end position="220"/>
    </location>
    <ligand>
        <name>ATP</name>
        <dbReference type="ChEBI" id="CHEBI:30616"/>
    </ligand>
</feature>
<dbReference type="UniPathway" id="UPA00050">
    <property type="reaction ID" value="UER00461"/>
</dbReference>
<comment type="similarity">
    <text evidence="3 11">Belongs to the aspartokinase family.</text>
</comment>
<evidence type="ECO:0000259" key="14">
    <source>
        <dbReference type="Pfam" id="PF22468"/>
    </source>
</evidence>
<keyword evidence="12" id="KW-0028">Amino-acid biosynthesis</keyword>
<keyword evidence="8" id="KW-0220">Diaminopimelate biosynthesis</keyword>
<keyword evidence="6 11" id="KW-0418">Kinase</keyword>
<feature type="domain" description="Aspartate/glutamate/uridylate kinase" evidence="13">
    <location>
        <begin position="2"/>
        <end position="276"/>
    </location>
</feature>
<sequence length="456" mass="50788">MKIVKFGGTSLASGPQLEKVINIIKSDPERQVVVVSAPGKRFANDIKVTDLLITYANKVLAHEDLTEIQKLLTARYTEIAEYFDLPTDQVAPIVDHILNLPKQQYPSHEFLLAAFKAHGERLNAMLTAKIMTHMGIPARFLNPDEASITVEGSPNDATISEESYDKLNQIEVGNERIIVPGFFGYTNQHEIATFARGGSDITGAILARGLHADLYENFTDVDAIYSANPAVVDHAFPIDQMSYVELRELSYAGFSVFQNEAIIPAIQGQIPINVKNTNHPDRPGTMIVPKKDALYNRPITGVAGSSRFSALYLHRYLLNKETGFTLKLLQIFYKYGVSYEHMPSGIDDLTVIFDKSHLTETTISKMCAEIKEALHPDQMEWIDNYAIIMVVGEGMRGRVGTLDHILHSLAIKNIGVRMINQGASRISIMIGVNKELANPAIKQIYHEFFQTEPMSL</sequence>
<comment type="caution">
    <text evidence="15">The sequence shown here is derived from an EMBL/GenBank/DDBJ whole genome shotgun (WGS) entry which is preliminary data.</text>
</comment>
<dbReference type="SUPFAM" id="SSF53633">
    <property type="entry name" value="Carbamate kinase-like"/>
    <property type="match status" value="1"/>
</dbReference>
<comment type="pathway">
    <text evidence="12">Amino-acid biosynthesis; L-methionine biosynthesis via de novo pathway; L-homoserine from L-aspartate: step 1/3.</text>
</comment>
<dbReference type="EC" id="2.7.2.4" evidence="11"/>
<dbReference type="Pfam" id="PF22468">
    <property type="entry name" value="ACT_9"/>
    <property type="match status" value="1"/>
</dbReference>
<evidence type="ECO:0000313" key="15">
    <source>
        <dbReference type="EMBL" id="KRO22045.1"/>
    </source>
</evidence>
<dbReference type="InterPro" id="IPR036393">
    <property type="entry name" value="AceGlu_kinase-like_sf"/>
</dbReference>
<keyword evidence="7 10" id="KW-0067">ATP-binding</keyword>
<evidence type="ECO:0000256" key="3">
    <source>
        <dbReference type="ARBA" id="ARBA00010122"/>
    </source>
</evidence>
<feature type="binding site" evidence="10">
    <location>
        <position position="225"/>
    </location>
    <ligand>
        <name>ATP</name>
        <dbReference type="ChEBI" id="CHEBI:30616"/>
    </ligand>
</feature>
<dbReference type="EMBL" id="JQCQ01000042">
    <property type="protein sequence ID" value="KRO22045.1"/>
    <property type="molecule type" value="Genomic_DNA"/>
</dbReference>
<name>A0A0R2NDS2_9LACO</name>
<evidence type="ECO:0000313" key="16">
    <source>
        <dbReference type="Proteomes" id="UP000051249"/>
    </source>
</evidence>
<dbReference type="Pfam" id="PF00696">
    <property type="entry name" value="AA_kinase"/>
    <property type="match status" value="1"/>
</dbReference>
<dbReference type="GO" id="GO:0009088">
    <property type="term" value="P:threonine biosynthetic process"/>
    <property type="evidence" value="ECO:0007669"/>
    <property type="project" value="UniProtKB-UniPathway"/>
</dbReference>
<reference evidence="15 16" key="1">
    <citation type="journal article" date="2015" name="Genome Announc.">
        <title>Expanding the biotechnology potential of lactobacilli through comparative genomics of 213 strains and associated genera.</title>
        <authorList>
            <person name="Sun Z."/>
            <person name="Harris H.M."/>
            <person name="McCann A."/>
            <person name="Guo C."/>
            <person name="Argimon S."/>
            <person name="Zhang W."/>
            <person name="Yang X."/>
            <person name="Jeffery I.B."/>
            <person name="Cooney J.C."/>
            <person name="Kagawa T.F."/>
            <person name="Liu W."/>
            <person name="Song Y."/>
            <person name="Salvetti E."/>
            <person name="Wrobel A."/>
            <person name="Rasinkangas P."/>
            <person name="Parkhill J."/>
            <person name="Rea M.C."/>
            <person name="O'Sullivan O."/>
            <person name="Ritari J."/>
            <person name="Douillard F.P."/>
            <person name="Paul Ross R."/>
            <person name="Yang R."/>
            <person name="Briner A.E."/>
            <person name="Felis G.E."/>
            <person name="de Vos W.M."/>
            <person name="Barrangou R."/>
            <person name="Klaenhammer T.R."/>
            <person name="Caufield P.W."/>
            <person name="Cui Y."/>
            <person name="Zhang H."/>
            <person name="O'Toole P.W."/>
        </authorList>
    </citation>
    <scope>NUCLEOTIDE SEQUENCE [LARGE SCALE GENOMIC DNA]</scope>
    <source>
        <strain evidence="15 16">DSM 23026</strain>
    </source>
</reference>
<dbReference type="UniPathway" id="UPA00051">
    <property type="reaction ID" value="UER00462"/>
</dbReference>
<dbReference type="PATRIC" id="fig|480391.4.peg.1325"/>
<dbReference type="InterPro" id="IPR054352">
    <property type="entry name" value="ACT_Aspartokinase"/>
</dbReference>
<dbReference type="GO" id="GO:0005524">
    <property type="term" value="F:ATP binding"/>
    <property type="evidence" value="ECO:0007669"/>
    <property type="project" value="UniProtKB-KW"/>
</dbReference>
<dbReference type="Proteomes" id="UP000051249">
    <property type="component" value="Unassembled WGS sequence"/>
</dbReference>
<comment type="pathway">
    <text evidence="12">Amino-acid biosynthesis; L-threonine biosynthesis; L-threonine from L-aspartate: step 1/5.</text>
</comment>
<evidence type="ECO:0000256" key="9">
    <source>
        <dbReference type="ARBA" id="ARBA00047872"/>
    </source>
</evidence>
<dbReference type="GO" id="GO:0019877">
    <property type="term" value="P:diaminopimelate biosynthetic process"/>
    <property type="evidence" value="ECO:0007669"/>
    <property type="project" value="UniProtKB-KW"/>
</dbReference>
<evidence type="ECO:0000259" key="13">
    <source>
        <dbReference type="Pfam" id="PF00696"/>
    </source>
</evidence>
<dbReference type="CDD" id="cd04245">
    <property type="entry name" value="AAK_AKiii-YclM-BS"/>
    <property type="match status" value="1"/>
</dbReference>
<dbReference type="Gene3D" id="3.40.1160.10">
    <property type="entry name" value="Acetylglutamate kinase-like"/>
    <property type="match status" value="1"/>
</dbReference>
<gene>
    <name evidence="15" type="ORF">IV88_GL001303</name>
</gene>
<dbReference type="NCBIfam" id="TIGR00657">
    <property type="entry name" value="asp_kinases"/>
    <property type="match status" value="1"/>
</dbReference>
<dbReference type="OrthoDB" id="9799110at2"/>
<evidence type="ECO:0000256" key="1">
    <source>
        <dbReference type="ARBA" id="ARBA00003121"/>
    </source>
</evidence>
<dbReference type="Gene3D" id="3.30.2130.10">
    <property type="entry name" value="VC0802-like"/>
    <property type="match status" value="1"/>
</dbReference>
<comment type="pathway">
    <text evidence="2 12">Amino-acid biosynthesis; L-lysine biosynthesis via DAP pathway; (S)-tetrahydrodipicolinate from L-aspartate: step 1/4.</text>
</comment>
<evidence type="ECO:0000256" key="6">
    <source>
        <dbReference type="ARBA" id="ARBA00022777"/>
    </source>
</evidence>
<feature type="binding site" evidence="10">
    <location>
        <position position="49"/>
    </location>
    <ligand>
        <name>substrate</name>
    </ligand>
</feature>
<dbReference type="InterPro" id="IPR035804">
    <property type="entry name" value="AKIII_YclM_N"/>
</dbReference>
<dbReference type="PROSITE" id="PS00324">
    <property type="entry name" value="ASPARTOKINASE"/>
    <property type="match status" value="1"/>
</dbReference>
<evidence type="ECO:0000256" key="5">
    <source>
        <dbReference type="ARBA" id="ARBA00022741"/>
    </source>
</evidence>
<dbReference type="SUPFAM" id="SSF55021">
    <property type="entry name" value="ACT-like"/>
    <property type="match status" value="2"/>
</dbReference>
<dbReference type="CDD" id="cd04911">
    <property type="entry name" value="ACT_AKiii-YclM-BS_1"/>
    <property type="match status" value="1"/>
</dbReference>
<dbReference type="AlphaFoldDB" id="A0A0R2NDS2"/>
<dbReference type="InterPro" id="IPR018042">
    <property type="entry name" value="Aspartate_kinase_CS"/>
</dbReference>
<evidence type="ECO:0000256" key="8">
    <source>
        <dbReference type="ARBA" id="ARBA00022915"/>
    </source>
</evidence>
<dbReference type="CDD" id="cd04916">
    <property type="entry name" value="ACT_AKiii-YclM-BS_2"/>
    <property type="match status" value="1"/>
</dbReference>
<feature type="binding site" evidence="10">
    <location>
        <begin position="5"/>
        <end position="8"/>
    </location>
    <ligand>
        <name>ATP</name>
        <dbReference type="ChEBI" id="CHEBI:30616"/>
    </ligand>
</feature>
<dbReference type="UniPathway" id="UPA00034">
    <property type="reaction ID" value="UER00015"/>
</dbReference>
<evidence type="ECO:0000256" key="11">
    <source>
        <dbReference type="RuleBase" id="RU003448"/>
    </source>
</evidence>
<protein>
    <recommendedName>
        <fullName evidence="11">Aspartokinase</fullName>
        <ecNumber evidence="11">2.7.2.4</ecNumber>
    </recommendedName>
</protein>
<evidence type="ECO:0000256" key="12">
    <source>
        <dbReference type="RuleBase" id="RU004249"/>
    </source>
</evidence>
<dbReference type="InterPro" id="IPR005260">
    <property type="entry name" value="Asp_kin_monofn"/>
</dbReference>
<dbReference type="InterPro" id="IPR001341">
    <property type="entry name" value="Asp_kinase"/>
</dbReference>
<dbReference type="RefSeq" id="WP_057800403.1">
    <property type="nucleotide sequence ID" value="NZ_BJZZ01000043.1"/>
</dbReference>
<dbReference type="GO" id="GO:0005829">
    <property type="term" value="C:cytosol"/>
    <property type="evidence" value="ECO:0007669"/>
    <property type="project" value="TreeGrafter"/>
</dbReference>
<dbReference type="NCBIfam" id="NF006540">
    <property type="entry name" value="PRK09034.1"/>
    <property type="match status" value="1"/>
</dbReference>
<dbReference type="PANTHER" id="PTHR21499">
    <property type="entry name" value="ASPARTATE KINASE"/>
    <property type="match status" value="1"/>
</dbReference>
<accession>A0A0R2NDS2</accession>
<evidence type="ECO:0000256" key="4">
    <source>
        <dbReference type="ARBA" id="ARBA00022679"/>
    </source>
</evidence>
<evidence type="ECO:0000256" key="2">
    <source>
        <dbReference type="ARBA" id="ARBA00004766"/>
    </source>
</evidence>
<dbReference type="GO" id="GO:0009090">
    <property type="term" value="P:homoserine biosynthetic process"/>
    <property type="evidence" value="ECO:0007669"/>
    <property type="project" value="TreeGrafter"/>
</dbReference>
<comment type="catalytic activity">
    <reaction evidence="9 11">
        <text>L-aspartate + ATP = 4-phospho-L-aspartate + ADP</text>
        <dbReference type="Rhea" id="RHEA:23776"/>
        <dbReference type="ChEBI" id="CHEBI:29991"/>
        <dbReference type="ChEBI" id="CHEBI:30616"/>
        <dbReference type="ChEBI" id="CHEBI:57535"/>
        <dbReference type="ChEBI" id="CHEBI:456216"/>
        <dbReference type="EC" id="2.7.2.4"/>
    </reaction>
</comment>
<dbReference type="GO" id="GO:0004072">
    <property type="term" value="F:aspartate kinase activity"/>
    <property type="evidence" value="ECO:0007669"/>
    <property type="project" value="UniProtKB-EC"/>
</dbReference>
<feature type="binding site" evidence="10">
    <location>
        <position position="120"/>
    </location>
    <ligand>
        <name>substrate</name>
    </ligand>
</feature>
<dbReference type="PANTHER" id="PTHR21499:SF67">
    <property type="entry name" value="ASPARTOKINASE 3"/>
    <property type="match status" value="1"/>
</dbReference>
<keyword evidence="5 10" id="KW-0547">Nucleotide-binding</keyword>
<evidence type="ECO:0000256" key="10">
    <source>
        <dbReference type="PIRSR" id="PIRSR000726-1"/>
    </source>
</evidence>
<feature type="domain" description="Aspartokinase ACT" evidence="14">
    <location>
        <begin position="388"/>
        <end position="448"/>
    </location>
</feature>
<keyword evidence="16" id="KW-1185">Reference proteome</keyword>
<proteinExistence type="inferred from homology"/>